<feature type="domain" description="Metallo-beta-lactamase" evidence="6">
    <location>
        <begin position="58"/>
        <end position="269"/>
    </location>
</feature>
<keyword evidence="3" id="KW-0378">Hydrolase</keyword>
<dbReference type="PANTHER" id="PTHR42978:SF6">
    <property type="entry name" value="QUORUM-QUENCHING LACTONASE YTNP-RELATED"/>
    <property type="match status" value="1"/>
</dbReference>
<dbReference type="OrthoDB" id="5177904at2"/>
<evidence type="ECO:0000256" key="5">
    <source>
        <dbReference type="SAM" id="MobiDB-lite"/>
    </source>
</evidence>
<feature type="region of interest" description="Disordered" evidence="5">
    <location>
        <begin position="297"/>
        <end position="335"/>
    </location>
</feature>
<accession>A0A1G8SKH8</accession>
<evidence type="ECO:0000256" key="3">
    <source>
        <dbReference type="ARBA" id="ARBA00022801"/>
    </source>
</evidence>
<dbReference type="AlphaFoldDB" id="A0A1G8SKH8"/>
<comment type="similarity">
    <text evidence="1">Belongs to the metallo-beta-lactamase superfamily.</text>
</comment>
<dbReference type="Pfam" id="PF00753">
    <property type="entry name" value="Lactamase_B"/>
    <property type="match status" value="1"/>
</dbReference>
<evidence type="ECO:0000256" key="1">
    <source>
        <dbReference type="ARBA" id="ARBA00007749"/>
    </source>
</evidence>
<feature type="compositionally biased region" description="Low complexity" evidence="5">
    <location>
        <begin position="315"/>
        <end position="329"/>
    </location>
</feature>
<dbReference type="InterPro" id="IPR036866">
    <property type="entry name" value="RibonucZ/Hydroxyglut_hydro"/>
</dbReference>
<proteinExistence type="inferred from homology"/>
<protein>
    <submittedName>
        <fullName evidence="7">Glyoxylase, beta-lactamase superfamily II</fullName>
    </submittedName>
</protein>
<sequence length="335" mass="35385">MSDETWTRFTHGGFTCTVVSDGPLRLGPAKNSFPGSTPNEVDAILLRNGLPTDHVTLDQNLLIVDAEGTLVLFDTGVGAMPDLGRRVYGPQAGQALANMEAAGISPNAIDVVALTHAHPDHCWGLLAPDGTPAFPNARVVVGAADHAHFTDPDKAAQVTDPHIRNQYTGARTNLSPYGDRLVLAEDGYSVATGITAIATPGHSPGHLVYEITSEGQTLVVWGDLCHHVVLLEHPEWAFVFDGDKEAAVAQRQSVYRGIVDGGRTVLSYHFPFPGLGTLTTRGGGYSWRPVAGRTAIVRSPHQASGREQGSDTSRSSKTPTGSTASSSAGIWPTSL</sequence>
<dbReference type="Proteomes" id="UP000198683">
    <property type="component" value="Unassembled WGS sequence"/>
</dbReference>
<dbReference type="SUPFAM" id="SSF56281">
    <property type="entry name" value="Metallo-hydrolase/oxidoreductase"/>
    <property type="match status" value="1"/>
</dbReference>
<dbReference type="PANTHER" id="PTHR42978">
    <property type="entry name" value="QUORUM-QUENCHING LACTONASE YTNP-RELATED-RELATED"/>
    <property type="match status" value="1"/>
</dbReference>
<dbReference type="GO" id="GO:0016787">
    <property type="term" value="F:hydrolase activity"/>
    <property type="evidence" value="ECO:0007669"/>
    <property type="project" value="UniProtKB-KW"/>
</dbReference>
<dbReference type="SMART" id="SM00849">
    <property type="entry name" value="Lactamase_B"/>
    <property type="match status" value="1"/>
</dbReference>
<dbReference type="Gene3D" id="3.60.15.10">
    <property type="entry name" value="Ribonuclease Z/Hydroxyacylglutathione hydrolase-like"/>
    <property type="match status" value="1"/>
</dbReference>
<keyword evidence="8" id="KW-1185">Reference proteome</keyword>
<reference evidence="7 8" key="1">
    <citation type="submission" date="2016-10" db="EMBL/GenBank/DDBJ databases">
        <authorList>
            <person name="de Groot N.N."/>
        </authorList>
    </citation>
    <scope>NUCLEOTIDE SEQUENCE [LARGE SCALE GENOMIC DNA]</scope>
    <source>
        <strain evidence="7 8">CGMCC 4.5681</strain>
    </source>
</reference>
<keyword evidence="4" id="KW-0862">Zinc</keyword>
<gene>
    <name evidence="7" type="ORF">SAMN05421874_101353</name>
</gene>
<evidence type="ECO:0000259" key="6">
    <source>
        <dbReference type="SMART" id="SM00849"/>
    </source>
</evidence>
<dbReference type="EMBL" id="FNFB01000001">
    <property type="protein sequence ID" value="SDJ29673.1"/>
    <property type="molecule type" value="Genomic_DNA"/>
</dbReference>
<dbReference type="RefSeq" id="WP_090758812.1">
    <property type="nucleotide sequence ID" value="NZ_FNFB01000001.1"/>
</dbReference>
<dbReference type="InterPro" id="IPR001279">
    <property type="entry name" value="Metallo-B-lactamas"/>
</dbReference>
<dbReference type="InterPro" id="IPR051013">
    <property type="entry name" value="MBL_superfamily_lactonases"/>
</dbReference>
<dbReference type="STRING" id="683260.SAMN05421874_101353"/>
<name>A0A1G8SKH8_9ACTN</name>
<evidence type="ECO:0000313" key="7">
    <source>
        <dbReference type="EMBL" id="SDJ29673.1"/>
    </source>
</evidence>
<keyword evidence="2" id="KW-0479">Metal-binding</keyword>
<feature type="compositionally biased region" description="Polar residues" evidence="5">
    <location>
        <begin position="301"/>
        <end position="313"/>
    </location>
</feature>
<evidence type="ECO:0000313" key="8">
    <source>
        <dbReference type="Proteomes" id="UP000198683"/>
    </source>
</evidence>
<evidence type="ECO:0000256" key="2">
    <source>
        <dbReference type="ARBA" id="ARBA00022723"/>
    </source>
</evidence>
<evidence type="ECO:0000256" key="4">
    <source>
        <dbReference type="ARBA" id="ARBA00022833"/>
    </source>
</evidence>
<dbReference type="CDD" id="cd07720">
    <property type="entry name" value="OPHC2-like_MBL-fold"/>
    <property type="match status" value="1"/>
</dbReference>
<organism evidence="7 8">
    <name type="scientific">Nonomuraea maritima</name>
    <dbReference type="NCBI Taxonomy" id="683260"/>
    <lineage>
        <taxon>Bacteria</taxon>
        <taxon>Bacillati</taxon>
        <taxon>Actinomycetota</taxon>
        <taxon>Actinomycetes</taxon>
        <taxon>Streptosporangiales</taxon>
        <taxon>Streptosporangiaceae</taxon>
        <taxon>Nonomuraea</taxon>
    </lineage>
</organism>
<dbReference type="GO" id="GO:0046872">
    <property type="term" value="F:metal ion binding"/>
    <property type="evidence" value="ECO:0007669"/>
    <property type="project" value="UniProtKB-KW"/>
</dbReference>